<evidence type="ECO:0000313" key="3">
    <source>
        <dbReference type="Proteomes" id="UP000472277"/>
    </source>
</evidence>
<dbReference type="Ensembl" id="ENSSTUT00000079332.1">
    <property type="protein sequence ID" value="ENSSTUP00000074661.1"/>
    <property type="gene ID" value="ENSSTUG00000032744.1"/>
</dbReference>
<dbReference type="InterPro" id="IPR038717">
    <property type="entry name" value="Tc1-like_DDE_dom"/>
</dbReference>
<reference evidence="2" key="2">
    <citation type="submission" date="2025-09" db="UniProtKB">
        <authorList>
            <consortium name="Ensembl"/>
        </authorList>
    </citation>
    <scope>IDENTIFICATION</scope>
</reference>
<dbReference type="InParanoid" id="A0A674BUD8"/>
<dbReference type="AlphaFoldDB" id="A0A674BUD8"/>
<name>A0A674BUD8_SALTR</name>
<proteinExistence type="predicted"/>
<accession>A0A674BUD8</accession>
<organism evidence="2 3">
    <name type="scientific">Salmo trutta</name>
    <name type="common">Brown trout</name>
    <dbReference type="NCBI Taxonomy" id="8032"/>
    <lineage>
        <taxon>Eukaryota</taxon>
        <taxon>Metazoa</taxon>
        <taxon>Chordata</taxon>
        <taxon>Craniata</taxon>
        <taxon>Vertebrata</taxon>
        <taxon>Euteleostomi</taxon>
        <taxon>Actinopterygii</taxon>
        <taxon>Neopterygii</taxon>
        <taxon>Teleostei</taxon>
        <taxon>Protacanthopterygii</taxon>
        <taxon>Salmoniformes</taxon>
        <taxon>Salmonidae</taxon>
        <taxon>Salmoninae</taxon>
        <taxon>Salmo</taxon>
    </lineage>
</organism>
<sequence>MRKENYVDILRQHLKTSVRKLKLGRKWVFQIDNDPKSSSKVVAKWLKDNKVKVLEWPSQSPDLNPIEKLDLKIAVQRHSPSNLTELERNCREECEKLPKYRCAKLVASYPRRLEAVIAAKAASTKY</sequence>
<dbReference type="Proteomes" id="UP000472277">
    <property type="component" value="Chromosome 11"/>
</dbReference>
<evidence type="ECO:0000313" key="2">
    <source>
        <dbReference type="Ensembl" id="ENSSTUP00000074661.1"/>
    </source>
</evidence>
<keyword evidence="3" id="KW-1185">Reference proteome</keyword>
<dbReference type="InterPro" id="IPR036397">
    <property type="entry name" value="RNaseH_sf"/>
</dbReference>
<feature type="domain" description="Tc1-like transposase DDE" evidence="1">
    <location>
        <begin position="4"/>
        <end position="70"/>
    </location>
</feature>
<reference evidence="2" key="1">
    <citation type="submission" date="2025-08" db="UniProtKB">
        <authorList>
            <consortium name="Ensembl"/>
        </authorList>
    </citation>
    <scope>IDENTIFICATION</scope>
</reference>
<dbReference type="GO" id="GO:0003676">
    <property type="term" value="F:nucleic acid binding"/>
    <property type="evidence" value="ECO:0007669"/>
    <property type="project" value="InterPro"/>
</dbReference>
<dbReference type="Gene3D" id="3.30.420.10">
    <property type="entry name" value="Ribonuclease H-like superfamily/Ribonuclease H"/>
    <property type="match status" value="1"/>
</dbReference>
<dbReference type="GeneTree" id="ENSGT01120000271870"/>
<dbReference type="OMA" id="RNCREEC"/>
<dbReference type="Pfam" id="PF13358">
    <property type="entry name" value="DDE_3"/>
    <property type="match status" value="1"/>
</dbReference>
<evidence type="ECO:0000259" key="1">
    <source>
        <dbReference type="Pfam" id="PF13358"/>
    </source>
</evidence>
<protein>
    <recommendedName>
        <fullName evidence="1">Tc1-like transposase DDE domain-containing protein</fullName>
    </recommendedName>
</protein>